<evidence type="ECO:0000256" key="2">
    <source>
        <dbReference type="ARBA" id="ARBA00010427"/>
    </source>
</evidence>
<dbReference type="Pfam" id="PF05179">
    <property type="entry name" value="CDC73_C"/>
    <property type="match status" value="1"/>
</dbReference>
<dbReference type="PANTHER" id="PTHR12466:SF8">
    <property type="entry name" value="PARAFIBROMIN"/>
    <property type="match status" value="1"/>
</dbReference>
<dbReference type="GO" id="GO:0016593">
    <property type="term" value="C:Cdc73/Paf1 complex"/>
    <property type="evidence" value="ECO:0007669"/>
    <property type="project" value="InterPro"/>
</dbReference>
<reference evidence="7 8" key="1">
    <citation type="journal article" date="2018" name="Sci. Rep.">
        <title>Comparative genomics provides insights into the lifestyle and reveals functional heterogeneity of dark septate endophytic fungi.</title>
        <authorList>
            <person name="Knapp D.G."/>
            <person name="Nemeth J.B."/>
            <person name="Barry K."/>
            <person name="Hainaut M."/>
            <person name="Henrissat B."/>
            <person name="Johnson J."/>
            <person name="Kuo A."/>
            <person name="Lim J.H.P."/>
            <person name="Lipzen A."/>
            <person name="Nolan M."/>
            <person name="Ohm R.A."/>
            <person name="Tamas L."/>
            <person name="Grigoriev I.V."/>
            <person name="Spatafora J.W."/>
            <person name="Nagy L.G."/>
            <person name="Kovacs G.M."/>
        </authorList>
    </citation>
    <scope>NUCLEOTIDE SEQUENCE [LARGE SCALE GENOMIC DNA]</scope>
    <source>
        <strain evidence="7 8">DSE2036</strain>
    </source>
</reference>
<feature type="region of interest" description="Disordered" evidence="5">
    <location>
        <begin position="214"/>
        <end position="239"/>
    </location>
</feature>
<dbReference type="EMBL" id="KZ805530">
    <property type="protein sequence ID" value="PVH94539.1"/>
    <property type="molecule type" value="Genomic_DNA"/>
</dbReference>
<gene>
    <name evidence="7" type="ORF">DM02DRAFT_732456</name>
</gene>
<dbReference type="PANTHER" id="PTHR12466">
    <property type="entry name" value="CDC73 DOMAIN PROTEIN"/>
    <property type="match status" value="1"/>
</dbReference>
<evidence type="ECO:0000256" key="5">
    <source>
        <dbReference type="SAM" id="MobiDB-lite"/>
    </source>
</evidence>
<comment type="similarity">
    <text evidence="2">Belongs to the CDC73 family.</text>
</comment>
<dbReference type="Gene3D" id="3.40.50.11990">
    <property type="entry name" value="RNA polymerase II accessory factor, Cdc73 C-terminal domain"/>
    <property type="match status" value="1"/>
</dbReference>
<dbReference type="InterPro" id="IPR031336">
    <property type="entry name" value="CDC73_C"/>
</dbReference>
<evidence type="ECO:0000259" key="6">
    <source>
        <dbReference type="Pfam" id="PF05179"/>
    </source>
</evidence>
<evidence type="ECO:0000313" key="8">
    <source>
        <dbReference type="Proteomes" id="UP000244855"/>
    </source>
</evidence>
<evidence type="ECO:0000256" key="3">
    <source>
        <dbReference type="ARBA" id="ARBA00023163"/>
    </source>
</evidence>
<keyword evidence="4" id="KW-0539">Nucleus</keyword>
<comment type="subcellular location">
    <subcellularLocation>
        <location evidence="1">Nucleus</location>
    </subcellularLocation>
</comment>
<dbReference type="InterPro" id="IPR038103">
    <property type="entry name" value="CDC73_C_sf"/>
</dbReference>
<dbReference type="GO" id="GO:0006368">
    <property type="term" value="P:transcription elongation by RNA polymerase II"/>
    <property type="evidence" value="ECO:0007669"/>
    <property type="project" value="InterPro"/>
</dbReference>
<accession>A0A2V1DBH8</accession>
<organism evidence="7 8">
    <name type="scientific">Periconia macrospinosa</name>
    <dbReference type="NCBI Taxonomy" id="97972"/>
    <lineage>
        <taxon>Eukaryota</taxon>
        <taxon>Fungi</taxon>
        <taxon>Dikarya</taxon>
        <taxon>Ascomycota</taxon>
        <taxon>Pezizomycotina</taxon>
        <taxon>Dothideomycetes</taxon>
        <taxon>Pleosporomycetidae</taxon>
        <taxon>Pleosporales</taxon>
        <taxon>Massarineae</taxon>
        <taxon>Periconiaceae</taxon>
        <taxon>Periconia</taxon>
    </lineage>
</organism>
<dbReference type="Proteomes" id="UP000244855">
    <property type="component" value="Unassembled WGS sequence"/>
</dbReference>
<dbReference type="InterPro" id="IPR007852">
    <property type="entry name" value="Cdc73/Parafibromin"/>
</dbReference>
<protein>
    <submittedName>
        <fullName evidence="7">CDC73-domain-containing protein</fullName>
    </submittedName>
</protein>
<name>A0A2V1DBH8_9PLEO</name>
<keyword evidence="8" id="KW-1185">Reference proteome</keyword>
<dbReference type="AlphaFoldDB" id="A0A2V1DBH8"/>
<evidence type="ECO:0000313" key="7">
    <source>
        <dbReference type="EMBL" id="PVH94539.1"/>
    </source>
</evidence>
<dbReference type="GO" id="GO:0032968">
    <property type="term" value="P:positive regulation of transcription elongation by RNA polymerase II"/>
    <property type="evidence" value="ECO:0007669"/>
    <property type="project" value="TreeGrafter"/>
</dbReference>
<evidence type="ECO:0000256" key="1">
    <source>
        <dbReference type="ARBA" id="ARBA00004123"/>
    </source>
</evidence>
<dbReference type="GO" id="GO:0000993">
    <property type="term" value="F:RNA polymerase II complex binding"/>
    <property type="evidence" value="ECO:0007669"/>
    <property type="project" value="TreeGrafter"/>
</dbReference>
<keyword evidence="3" id="KW-0804">Transcription</keyword>
<dbReference type="FunFam" id="3.40.50.11990:FF:000003">
    <property type="entry name" value="Pol II transcription elongation factor subunit Cdc73"/>
    <property type="match status" value="1"/>
</dbReference>
<sequence length="423" mass="46178">MATQAELDDPLYNLRLTIISNNTPILTNTPEPTTSSDTVLSLANATHISFNNGSSHKNFSLTEPTRFAPNSKPIDLRSIYFAWTNKDAQITDYHAAVQELNEELPSGAGGSVQNLSLAQRLELFSWLSGETEVAESIAPVEGGSAEHGAAGDAAAIARGDVSGTKGTGGAKAGESGRLSQIYGGERTMGDHNSILRGSKPTDFSQYRKIASTFLSSRSKPSSNPTASIPHNPTLVSSLKKPSRRIEQPIILLSPSASSLLRMSNVKSFLENGVFIPPNTTDSQSTNFLQMTRNLPSISSQDLRFILVDSTAMFKPPYWSRVVAVFTTGQPWQFKSYKYPNPIELFAHYPGIYVGWEGETEPDNVKAWGRGVMPVKVDKWMGSEKGRWRDREVVERIWGRIEEGMKRGGWTREGPGLAVGAAAR</sequence>
<feature type="domain" description="Cell division control protein 73 C-terminal" evidence="6">
    <location>
        <begin position="246"/>
        <end position="402"/>
    </location>
</feature>
<proteinExistence type="inferred from homology"/>
<feature type="compositionally biased region" description="Polar residues" evidence="5">
    <location>
        <begin position="214"/>
        <end position="236"/>
    </location>
</feature>
<dbReference type="STRING" id="97972.A0A2V1DBH8"/>
<evidence type="ECO:0000256" key="4">
    <source>
        <dbReference type="ARBA" id="ARBA00023242"/>
    </source>
</evidence>
<dbReference type="OrthoDB" id="2186602at2759"/>